<feature type="compositionally biased region" description="Low complexity" evidence="3">
    <location>
        <begin position="422"/>
        <end position="434"/>
    </location>
</feature>
<reference evidence="5 6" key="1">
    <citation type="submission" date="2021-06" db="EMBL/GenBank/DDBJ databases">
        <title>Caerostris extrusa draft genome.</title>
        <authorList>
            <person name="Kono N."/>
            <person name="Arakawa K."/>
        </authorList>
    </citation>
    <scope>NUCLEOTIDE SEQUENCE [LARGE SCALE GENOMIC DNA]</scope>
</reference>
<feature type="region of interest" description="Disordered" evidence="3">
    <location>
        <begin position="393"/>
        <end position="475"/>
    </location>
</feature>
<evidence type="ECO:0000256" key="1">
    <source>
        <dbReference type="ARBA" id="ARBA00004496"/>
    </source>
</evidence>
<dbReference type="AlphaFoldDB" id="A0AAV4TCD2"/>
<dbReference type="InterPro" id="IPR052122">
    <property type="entry name" value="Intracell_Traff_Signaling_Reg"/>
</dbReference>
<dbReference type="InterPro" id="IPR036034">
    <property type="entry name" value="PDZ_sf"/>
</dbReference>
<dbReference type="Pfam" id="PF00595">
    <property type="entry name" value="PDZ"/>
    <property type="match status" value="1"/>
</dbReference>
<dbReference type="InterPro" id="IPR001478">
    <property type="entry name" value="PDZ"/>
</dbReference>
<keyword evidence="2" id="KW-0963">Cytoplasm</keyword>
<dbReference type="EMBL" id="BPLR01010735">
    <property type="protein sequence ID" value="GIY41643.1"/>
    <property type="molecule type" value="Genomic_DNA"/>
</dbReference>
<evidence type="ECO:0000313" key="6">
    <source>
        <dbReference type="Proteomes" id="UP001054945"/>
    </source>
</evidence>
<evidence type="ECO:0000256" key="3">
    <source>
        <dbReference type="SAM" id="MobiDB-lite"/>
    </source>
</evidence>
<dbReference type="GO" id="GO:0005737">
    <property type="term" value="C:cytoplasm"/>
    <property type="evidence" value="ECO:0007669"/>
    <property type="project" value="UniProtKB-SubCell"/>
</dbReference>
<proteinExistence type="predicted"/>
<feature type="region of interest" description="Disordered" evidence="3">
    <location>
        <begin position="45"/>
        <end position="66"/>
    </location>
</feature>
<dbReference type="SUPFAM" id="SSF50156">
    <property type="entry name" value="PDZ domain-like"/>
    <property type="match status" value="1"/>
</dbReference>
<keyword evidence="6" id="KW-1185">Reference proteome</keyword>
<feature type="compositionally biased region" description="Acidic residues" evidence="3">
    <location>
        <begin position="458"/>
        <end position="469"/>
    </location>
</feature>
<gene>
    <name evidence="5" type="primary">Tamalin</name>
    <name evidence="5" type="ORF">CEXT_133982</name>
</gene>
<accession>A0AAV4TCD2</accession>
<comment type="subcellular location">
    <subcellularLocation>
        <location evidence="1">Cytoplasm</location>
    </subcellularLocation>
</comment>
<protein>
    <submittedName>
        <fullName evidence="5">General receptor for phosphoinositides 1-associated scaffold protein</fullName>
    </submittedName>
</protein>
<dbReference type="PANTHER" id="PTHR15963:SF5">
    <property type="entry name" value="SHORT SPINDLE 6, ISOFORM A"/>
    <property type="match status" value="1"/>
</dbReference>
<evidence type="ECO:0000259" key="4">
    <source>
        <dbReference type="PROSITE" id="PS50106"/>
    </source>
</evidence>
<dbReference type="PROSITE" id="PS50106">
    <property type="entry name" value="PDZ"/>
    <property type="match status" value="1"/>
</dbReference>
<dbReference type="SMART" id="SM00228">
    <property type="entry name" value="PDZ"/>
    <property type="match status" value="1"/>
</dbReference>
<dbReference type="Proteomes" id="UP001054945">
    <property type="component" value="Unassembled WGS sequence"/>
</dbReference>
<evidence type="ECO:0000256" key="2">
    <source>
        <dbReference type="ARBA" id="ARBA00022490"/>
    </source>
</evidence>
<dbReference type="PANTHER" id="PTHR15963">
    <property type="entry name" value="GENERAL RECEPTOR FOR PHOSPHOINOSITIDES 1-ASSOCIATED SCAFFOLD PROTEIN-RELATED"/>
    <property type="match status" value="1"/>
</dbReference>
<dbReference type="Gene3D" id="2.30.42.10">
    <property type="match status" value="1"/>
</dbReference>
<keyword evidence="5" id="KW-0675">Receptor</keyword>
<sequence length="475" mass="54146">MPIRYEKEMKRLRRLLKIETDEDLGIDNEDNVPVDVLEEYFSDHESFSEHNKESEEDGDSGNEESHASRIGVHYTALVNKVRIAFRLIVEVAFKIKIKMFVGGGMASPKTIKKHTKKHRRHHHHHSHHHNFHPPQDLQLSNLEASQHQILETVKNDRVIVTQPEEDRRRRTIIVERKNGSFGFTLQTYGIHHKRDGEIELITYVDYVEYDGPAFRAGMRPGDVILSINGHDMEKVDHKALVQYIQSCEKTMRMVVLFEDCVHKVELHMKYLRLKRVFQEKKFELEQLCEKEHQLIQSWKDRGVRIPPSPCLVTRVRNMVPPSPCSIHSYGSSLTSSILPQTLASDDSISCYNFPSISGRKTYKSHAGTAHASPVIIPKQFATLPKAAGAVRRPWPKFTGGASSLTPKGSWDGLESQSSTGLSESTDFSESSSQDSRAHSPALSRRSGNKSESDLPDIAQDDEEEEENDRDEVTRL</sequence>
<evidence type="ECO:0000313" key="5">
    <source>
        <dbReference type="EMBL" id="GIY41643.1"/>
    </source>
</evidence>
<organism evidence="5 6">
    <name type="scientific">Caerostris extrusa</name>
    <name type="common">Bark spider</name>
    <name type="synonym">Caerostris bankana</name>
    <dbReference type="NCBI Taxonomy" id="172846"/>
    <lineage>
        <taxon>Eukaryota</taxon>
        <taxon>Metazoa</taxon>
        <taxon>Ecdysozoa</taxon>
        <taxon>Arthropoda</taxon>
        <taxon>Chelicerata</taxon>
        <taxon>Arachnida</taxon>
        <taxon>Araneae</taxon>
        <taxon>Araneomorphae</taxon>
        <taxon>Entelegynae</taxon>
        <taxon>Araneoidea</taxon>
        <taxon>Araneidae</taxon>
        <taxon>Caerostris</taxon>
    </lineage>
</organism>
<name>A0AAV4TCD2_CAEEX</name>
<comment type="caution">
    <text evidence="5">The sequence shown here is derived from an EMBL/GenBank/DDBJ whole genome shotgun (WGS) entry which is preliminary data.</text>
</comment>
<feature type="domain" description="PDZ" evidence="4">
    <location>
        <begin position="171"/>
        <end position="259"/>
    </location>
</feature>
<dbReference type="CDD" id="cd06713">
    <property type="entry name" value="PDZ_tamalin_CYTIP-like"/>
    <property type="match status" value="1"/>
</dbReference>